<evidence type="ECO:0000313" key="5">
    <source>
        <dbReference type="Proteomes" id="UP000007110"/>
    </source>
</evidence>
<dbReference type="OMA" id="KVCFRFR"/>
<dbReference type="InterPro" id="IPR023779">
    <property type="entry name" value="Chromodomain_CS"/>
</dbReference>
<dbReference type="SUPFAM" id="SSF54160">
    <property type="entry name" value="Chromo domain-like"/>
    <property type="match status" value="1"/>
</dbReference>
<evidence type="ECO:0000256" key="1">
    <source>
        <dbReference type="ARBA" id="ARBA00004123"/>
    </source>
</evidence>
<dbReference type="AlphaFoldDB" id="A0A7M7SYC5"/>
<dbReference type="GeneID" id="100887945"/>
<feature type="domain" description="Chromo" evidence="3">
    <location>
        <begin position="21"/>
        <end position="79"/>
    </location>
</feature>
<dbReference type="InterPro" id="IPR000953">
    <property type="entry name" value="Chromo/chromo_shadow_dom"/>
</dbReference>
<sequence length="108" mass="12851">MKKKKSCISSMELSDIGERVYAAESLLNRRIRRGKAEYLVKWKGWSIKYSTWEPEDNIIDKRLLESFKKRRKELEGGTGHATPGRKKRKSKVCFRFRYVFHPFPNGHF</sequence>
<comment type="subcellular location">
    <subcellularLocation>
        <location evidence="1">Nucleus</location>
    </subcellularLocation>
</comment>
<dbReference type="InParanoid" id="A0A7M7SYC5"/>
<dbReference type="InterPro" id="IPR017984">
    <property type="entry name" value="Chromo_dom_subgr"/>
</dbReference>
<name>A0A7M7SYC5_STRPU</name>
<dbReference type="SMART" id="SM00298">
    <property type="entry name" value="CHROMO"/>
    <property type="match status" value="1"/>
</dbReference>
<dbReference type="InterPro" id="IPR052458">
    <property type="entry name" value="PcG_PRC1-like_component"/>
</dbReference>
<reference evidence="5" key="1">
    <citation type="submission" date="2015-02" db="EMBL/GenBank/DDBJ databases">
        <title>Genome sequencing for Strongylocentrotus purpuratus.</title>
        <authorList>
            <person name="Murali S."/>
            <person name="Liu Y."/>
            <person name="Vee V."/>
            <person name="English A."/>
            <person name="Wang M."/>
            <person name="Skinner E."/>
            <person name="Han Y."/>
            <person name="Muzny D.M."/>
            <person name="Worley K.C."/>
            <person name="Gibbs R.A."/>
        </authorList>
    </citation>
    <scope>NUCLEOTIDE SEQUENCE</scope>
</reference>
<organism evidence="4 5">
    <name type="scientific">Strongylocentrotus purpuratus</name>
    <name type="common">Purple sea urchin</name>
    <dbReference type="NCBI Taxonomy" id="7668"/>
    <lineage>
        <taxon>Eukaryota</taxon>
        <taxon>Metazoa</taxon>
        <taxon>Echinodermata</taxon>
        <taxon>Eleutherozoa</taxon>
        <taxon>Echinozoa</taxon>
        <taxon>Echinoidea</taxon>
        <taxon>Euechinoidea</taxon>
        <taxon>Echinacea</taxon>
        <taxon>Camarodonta</taxon>
        <taxon>Echinidea</taxon>
        <taxon>Strongylocentrotidae</taxon>
        <taxon>Strongylocentrotus</taxon>
    </lineage>
</organism>
<dbReference type="EnsemblMetazoa" id="XM_030984513">
    <property type="protein sequence ID" value="XP_030840373"/>
    <property type="gene ID" value="LOC100887945"/>
</dbReference>
<keyword evidence="5" id="KW-1185">Reference proteome</keyword>
<dbReference type="InterPro" id="IPR016197">
    <property type="entry name" value="Chromo-like_dom_sf"/>
</dbReference>
<keyword evidence="2" id="KW-0539">Nucleus</keyword>
<dbReference type="OrthoDB" id="1918685at2759"/>
<dbReference type="PROSITE" id="PS00598">
    <property type="entry name" value="CHROMO_1"/>
    <property type="match status" value="1"/>
</dbReference>
<dbReference type="Proteomes" id="UP000007110">
    <property type="component" value="Unassembled WGS sequence"/>
</dbReference>
<dbReference type="GO" id="GO:0005634">
    <property type="term" value="C:nucleus"/>
    <property type="evidence" value="ECO:0007669"/>
    <property type="project" value="UniProtKB-SubCell"/>
</dbReference>
<evidence type="ECO:0000313" key="4">
    <source>
        <dbReference type="EnsemblMetazoa" id="XP_030840373"/>
    </source>
</evidence>
<reference evidence="4" key="2">
    <citation type="submission" date="2021-01" db="UniProtKB">
        <authorList>
            <consortium name="EnsemblMetazoa"/>
        </authorList>
    </citation>
    <scope>IDENTIFICATION</scope>
</reference>
<dbReference type="PANTHER" id="PTHR46389:SF3">
    <property type="entry name" value="POLYCOMB GROUP PROTEIN PC"/>
    <property type="match status" value="1"/>
</dbReference>
<dbReference type="PRINTS" id="PR00504">
    <property type="entry name" value="CHROMODOMAIN"/>
</dbReference>
<dbReference type="Pfam" id="PF00385">
    <property type="entry name" value="Chromo"/>
    <property type="match status" value="1"/>
</dbReference>
<dbReference type="InterPro" id="IPR023780">
    <property type="entry name" value="Chromo_domain"/>
</dbReference>
<dbReference type="RefSeq" id="XP_030840373.1">
    <property type="nucleotide sequence ID" value="XM_030984513.1"/>
</dbReference>
<accession>A0A7M7SYC5</accession>
<dbReference type="Gene3D" id="2.40.50.40">
    <property type="match status" value="1"/>
</dbReference>
<evidence type="ECO:0000256" key="2">
    <source>
        <dbReference type="ARBA" id="ARBA00023242"/>
    </source>
</evidence>
<proteinExistence type="predicted"/>
<dbReference type="PROSITE" id="PS50013">
    <property type="entry name" value="CHROMO_2"/>
    <property type="match status" value="1"/>
</dbReference>
<dbReference type="KEGG" id="spu:100887945"/>
<evidence type="ECO:0000259" key="3">
    <source>
        <dbReference type="PROSITE" id="PS50013"/>
    </source>
</evidence>
<protein>
    <recommendedName>
        <fullName evidence="3">Chromo domain-containing protein</fullName>
    </recommendedName>
</protein>
<dbReference type="PANTHER" id="PTHR46389">
    <property type="entry name" value="POLYCOMB GROUP PROTEIN PC"/>
    <property type="match status" value="1"/>
</dbReference>